<dbReference type="Proteomes" id="UP000631418">
    <property type="component" value="Unassembled WGS sequence"/>
</dbReference>
<name>A0A1S8R561_CLOBE</name>
<evidence type="ECO:0000313" key="1">
    <source>
        <dbReference type="EMBL" id="MBF7810956.1"/>
    </source>
</evidence>
<dbReference type="EMBL" id="JADOEF010000001">
    <property type="protein sequence ID" value="MBF7810956.1"/>
    <property type="molecule type" value="Genomic_DNA"/>
</dbReference>
<dbReference type="RefSeq" id="WP_173706884.1">
    <property type="nucleotide sequence ID" value="NZ_CP053893.1"/>
</dbReference>
<evidence type="ECO:0000313" key="2">
    <source>
        <dbReference type="Proteomes" id="UP000631418"/>
    </source>
</evidence>
<accession>A0A1S8R561</accession>
<sequence>METKLLKIAEIARQNPKEKFTSLYHYINKESTFQVVKSQKPKAKF</sequence>
<comment type="caution">
    <text evidence="1">The sequence shown here is derived from an EMBL/GenBank/DDBJ whole genome shotgun (WGS) entry which is preliminary data.</text>
</comment>
<gene>
    <name evidence="1" type="ORF">IS491_20275</name>
</gene>
<protein>
    <submittedName>
        <fullName evidence="1">Uncharacterized protein</fullName>
    </submittedName>
</protein>
<dbReference type="AlphaFoldDB" id="A0A1S8R561"/>
<organism evidence="1 2">
    <name type="scientific">Clostridium beijerinckii</name>
    <name type="common">Clostridium MP</name>
    <dbReference type="NCBI Taxonomy" id="1520"/>
    <lineage>
        <taxon>Bacteria</taxon>
        <taxon>Bacillati</taxon>
        <taxon>Bacillota</taxon>
        <taxon>Clostridia</taxon>
        <taxon>Eubacteriales</taxon>
        <taxon>Clostridiaceae</taxon>
        <taxon>Clostridium</taxon>
    </lineage>
</organism>
<reference evidence="1" key="1">
    <citation type="submission" date="2020-11" db="EMBL/GenBank/DDBJ databases">
        <authorList>
            <person name="Thieme N."/>
            <person name="Liebl W."/>
            <person name="Zverlov V."/>
        </authorList>
    </citation>
    <scope>NUCLEOTIDE SEQUENCE</scope>
    <source>
        <strain evidence="1">NT08</strain>
    </source>
</reference>
<proteinExistence type="predicted"/>